<accession>A0ABW5GGP0</accession>
<evidence type="ECO:0000256" key="1">
    <source>
        <dbReference type="SAM" id="MobiDB-lite"/>
    </source>
</evidence>
<organism evidence="2 3">
    <name type="scientific">Amycolatopsis samaneae</name>
    <dbReference type="NCBI Taxonomy" id="664691"/>
    <lineage>
        <taxon>Bacteria</taxon>
        <taxon>Bacillati</taxon>
        <taxon>Actinomycetota</taxon>
        <taxon>Actinomycetes</taxon>
        <taxon>Pseudonocardiales</taxon>
        <taxon>Pseudonocardiaceae</taxon>
        <taxon>Amycolatopsis</taxon>
    </lineage>
</organism>
<comment type="caution">
    <text evidence="2">The sequence shown here is derived from an EMBL/GenBank/DDBJ whole genome shotgun (WGS) entry which is preliminary data.</text>
</comment>
<feature type="region of interest" description="Disordered" evidence="1">
    <location>
        <begin position="54"/>
        <end position="76"/>
    </location>
</feature>
<keyword evidence="3" id="KW-1185">Reference proteome</keyword>
<protein>
    <recommendedName>
        <fullName evidence="4">HEAT repeat-containing protein</fullName>
    </recommendedName>
</protein>
<dbReference type="RefSeq" id="WP_345397780.1">
    <property type="nucleotide sequence ID" value="NZ_BAABHG010000009.1"/>
</dbReference>
<evidence type="ECO:0008006" key="4">
    <source>
        <dbReference type="Google" id="ProtNLM"/>
    </source>
</evidence>
<proteinExistence type="predicted"/>
<evidence type="ECO:0000313" key="3">
    <source>
        <dbReference type="Proteomes" id="UP001597419"/>
    </source>
</evidence>
<sequence length="76" mass="8202">MIRDIEPLAHAVAQLDSADPAERLTAVHAIAALTEEHVGEGREAVLDHLRAYLRRPPGPTSDQPARDAAARYLNGP</sequence>
<evidence type="ECO:0000313" key="2">
    <source>
        <dbReference type="EMBL" id="MFD2460382.1"/>
    </source>
</evidence>
<reference evidence="3" key="1">
    <citation type="journal article" date="2019" name="Int. J. Syst. Evol. Microbiol.">
        <title>The Global Catalogue of Microorganisms (GCM) 10K type strain sequencing project: providing services to taxonomists for standard genome sequencing and annotation.</title>
        <authorList>
            <consortium name="The Broad Institute Genomics Platform"/>
            <consortium name="The Broad Institute Genome Sequencing Center for Infectious Disease"/>
            <person name="Wu L."/>
            <person name="Ma J."/>
        </authorList>
    </citation>
    <scope>NUCLEOTIDE SEQUENCE [LARGE SCALE GENOMIC DNA]</scope>
    <source>
        <strain evidence="3">CGMCC 4.7643</strain>
    </source>
</reference>
<dbReference type="EMBL" id="JBHUKU010000008">
    <property type="protein sequence ID" value="MFD2460382.1"/>
    <property type="molecule type" value="Genomic_DNA"/>
</dbReference>
<name>A0ABW5GGP0_9PSEU</name>
<gene>
    <name evidence="2" type="ORF">ACFSYJ_17370</name>
</gene>
<dbReference type="Proteomes" id="UP001597419">
    <property type="component" value="Unassembled WGS sequence"/>
</dbReference>